<keyword evidence="3" id="KW-1185">Reference proteome</keyword>
<evidence type="ECO:0008006" key="4">
    <source>
        <dbReference type="Google" id="ProtNLM"/>
    </source>
</evidence>
<proteinExistence type="predicted"/>
<evidence type="ECO:0000256" key="1">
    <source>
        <dbReference type="SAM" id="MobiDB-lite"/>
    </source>
</evidence>
<dbReference type="RefSeq" id="WP_052333738.1">
    <property type="nucleotide sequence ID" value="NZ_CBYN010000024.1"/>
</dbReference>
<feature type="compositionally biased region" description="Acidic residues" evidence="1">
    <location>
        <begin position="134"/>
        <end position="149"/>
    </location>
</feature>
<accession>A0ABY7UHB6</accession>
<name>A0ABY7UHB6_9CORY</name>
<dbReference type="Proteomes" id="UP001218071">
    <property type="component" value="Chromosome"/>
</dbReference>
<dbReference type="EMBL" id="CP063194">
    <property type="protein sequence ID" value="WCZ37827.1"/>
    <property type="molecule type" value="Genomic_DNA"/>
</dbReference>
<sequence length="149" mass="16598">MTKFEQWLSSFRGHDSDRQIALNSGLPPTTLARQLREETVTVETAVKIARAYQVSAVPGLLALDILIEQDLEGYAAQMKMELLSDEQLAAEVLKRMKRGSEVWNRPISHVEDDLKQIRDQREAQDLGAFAADSSPDEPEEGDEGFGEGP</sequence>
<organism evidence="2 3">
    <name type="scientific">Corynebacterium jeddahense</name>
    <dbReference type="NCBI Taxonomy" id="1414719"/>
    <lineage>
        <taxon>Bacteria</taxon>
        <taxon>Bacillati</taxon>
        <taxon>Actinomycetota</taxon>
        <taxon>Actinomycetes</taxon>
        <taxon>Mycobacteriales</taxon>
        <taxon>Corynebacteriaceae</taxon>
        <taxon>Corynebacterium</taxon>
    </lineage>
</organism>
<evidence type="ECO:0000313" key="3">
    <source>
        <dbReference type="Proteomes" id="UP001218071"/>
    </source>
</evidence>
<protein>
    <recommendedName>
        <fullName evidence="4">DNA-binding protein</fullName>
    </recommendedName>
</protein>
<evidence type="ECO:0000313" key="2">
    <source>
        <dbReference type="EMBL" id="WCZ37827.1"/>
    </source>
</evidence>
<feature type="region of interest" description="Disordered" evidence="1">
    <location>
        <begin position="121"/>
        <end position="149"/>
    </location>
</feature>
<reference evidence="2 3" key="1">
    <citation type="submission" date="2020-10" db="EMBL/GenBank/DDBJ databases">
        <title>Complete genome sequence of Corynebacterium jeddahense DSM 45997, type strain of Corynebacterium jeddahense.</title>
        <authorList>
            <person name="Busche T."/>
            <person name="Kalinowski J."/>
            <person name="Ruckert C."/>
        </authorList>
    </citation>
    <scope>NUCLEOTIDE SEQUENCE [LARGE SCALE GENOMIC DNA]</scope>
    <source>
        <strain evidence="2 3">DSM 45997</strain>
    </source>
</reference>
<gene>
    <name evidence="2" type="ORF">CJEDD_01000</name>
</gene>